<sequence length="275" mass="32556">MFKSLKKGDVIAEKLPKNKYGCMIVLDGYDIEEKSVIVAMSTYLKEIPPSLNDKDVYQIKKHDRFWKFDATYGAESFAQSDEMYTLIGNIDTDFIKPTSYPSFGLLSSVEIYYEWFRNTHPDEFQKQMDEEQKQFEAKRESIVYEYMDEDEFWKVLNKLFKRRLDIEKAIKKLSKYKEQEIIAFNNTLAEVLSKSIEINAMIDDEIDDNMSSDLFLYARCFVIVQGEDEYYEMIENGFLDMSDEDESYEELLELVDEALLRKGLEVDYDKLREIL</sequence>
<keyword evidence="3" id="KW-1185">Reference proteome</keyword>
<name>A0A2G5NV41_9STAP</name>
<protein>
    <submittedName>
        <fullName evidence="2">DUF4240 domain-containing protein</fullName>
    </submittedName>
</protein>
<dbReference type="AlphaFoldDB" id="A0A2G5NV41"/>
<reference evidence="2 3" key="1">
    <citation type="journal article" date="2018" name="Front. Microbiol.">
        <title>Description and Comparative Genomics of Macrococcus caseolyticus subsp. hominis subsp. nov., Macrococcus goetzii sp. nov., Macrococcus epidermidis sp. nov., and Macrococcus bohemicus sp. nov., Novel Macrococci From Human Clinical Material With Virulence Potential and Suspected Uptake of Foreign DNA by Natural Transformation.</title>
        <authorList>
            <person name="Maslanova I."/>
            <person name="Wertheimer Z."/>
            <person name="Sedlacek I."/>
            <person name="Svec P."/>
            <person name="Indrakova A."/>
            <person name="Kovarovic V."/>
            <person name="Schumann P."/>
            <person name="Sproer C."/>
            <person name="Kralova S."/>
            <person name="Sedo O."/>
            <person name="Kristofova L."/>
            <person name="Vrbovska V."/>
            <person name="Fuzik T."/>
            <person name="Petras P."/>
            <person name="Zdrahal Z."/>
            <person name="Ruzickova V."/>
            <person name="Doskar J."/>
            <person name="Pantucek R."/>
        </authorList>
    </citation>
    <scope>NUCLEOTIDE SEQUENCE [LARGE SCALE GENOMIC DNA]</scope>
    <source>
        <strain evidence="2 3">CCM 4927</strain>
    </source>
</reference>
<gene>
    <name evidence="2" type="ORF">BFS35_001985</name>
</gene>
<dbReference type="RefSeq" id="WP_099578351.1">
    <property type="nucleotide sequence ID" value="NZ_MJBI02000001.1"/>
</dbReference>
<evidence type="ECO:0000313" key="2">
    <source>
        <dbReference type="EMBL" id="RAI82479.1"/>
    </source>
</evidence>
<feature type="domain" description="DUF4240" evidence="1">
    <location>
        <begin position="147"/>
        <end position="236"/>
    </location>
</feature>
<dbReference type="EMBL" id="MJBI02000001">
    <property type="protein sequence ID" value="RAI82479.1"/>
    <property type="molecule type" value="Genomic_DNA"/>
</dbReference>
<comment type="caution">
    <text evidence="2">The sequence shown here is derived from an EMBL/GenBank/DDBJ whole genome shotgun (WGS) entry which is preliminary data.</text>
</comment>
<evidence type="ECO:0000313" key="3">
    <source>
        <dbReference type="Proteomes" id="UP000229523"/>
    </source>
</evidence>
<dbReference type="Proteomes" id="UP000229523">
    <property type="component" value="Unassembled WGS sequence"/>
</dbReference>
<dbReference type="InterPro" id="IPR025334">
    <property type="entry name" value="DUF4240"/>
</dbReference>
<proteinExistence type="predicted"/>
<evidence type="ECO:0000259" key="1">
    <source>
        <dbReference type="Pfam" id="PF14024"/>
    </source>
</evidence>
<organism evidence="2 3">
    <name type="scientific">Macrococcoides goetzii</name>
    <dbReference type="NCBI Taxonomy" id="1891097"/>
    <lineage>
        <taxon>Bacteria</taxon>
        <taxon>Bacillati</taxon>
        <taxon>Bacillota</taxon>
        <taxon>Bacilli</taxon>
        <taxon>Bacillales</taxon>
        <taxon>Staphylococcaceae</taxon>
        <taxon>Macrococcoides</taxon>
    </lineage>
</organism>
<accession>A0A2G5NV41</accession>
<dbReference type="Pfam" id="PF14024">
    <property type="entry name" value="DUF4240"/>
    <property type="match status" value="1"/>
</dbReference>